<gene>
    <name evidence="7" type="ORF">HUJ06_017836</name>
</gene>
<dbReference type="InterPro" id="IPR036312">
    <property type="entry name" value="Bifun_inhib/LTP/seed_sf"/>
</dbReference>
<accession>A0A822ZXF9</accession>
<dbReference type="GO" id="GO:0008289">
    <property type="term" value="F:lipid binding"/>
    <property type="evidence" value="ECO:0007669"/>
    <property type="project" value="InterPro"/>
</dbReference>
<organism evidence="7 8">
    <name type="scientific">Nelumbo nucifera</name>
    <name type="common">Sacred lotus</name>
    <dbReference type="NCBI Taxonomy" id="4432"/>
    <lineage>
        <taxon>Eukaryota</taxon>
        <taxon>Viridiplantae</taxon>
        <taxon>Streptophyta</taxon>
        <taxon>Embryophyta</taxon>
        <taxon>Tracheophyta</taxon>
        <taxon>Spermatophyta</taxon>
        <taxon>Magnoliopsida</taxon>
        <taxon>Proteales</taxon>
        <taxon>Nelumbonaceae</taxon>
        <taxon>Nelumbo</taxon>
    </lineage>
</organism>
<keyword evidence="4" id="KW-0325">Glycoprotein</keyword>
<dbReference type="InterPro" id="IPR043325">
    <property type="entry name" value="LTSS"/>
</dbReference>
<proteinExistence type="inferred from homology"/>
<evidence type="ECO:0000256" key="1">
    <source>
        <dbReference type="ARBA" id="ARBA00009748"/>
    </source>
</evidence>
<dbReference type="CDD" id="cd00010">
    <property type="entry name" value="AAI_LTSS"/>
    <property type="match status" value="1"/>
</dbReference>
<name>A0A822ZXF9_NELNU</name>
<dbReference type="EMBL" id="DUZY01000008">
    <property type="protein sequence ID" value="DAD47899.1"/>
    <property type="molecule type" value="Genomic_DNA"/>
</dbReference>
<keyword evidence="3" id="KW-1015">Disulfide bond</keyword>
<evidence type="ECO:0000256" key="3">
    <source>
        <dbReference type="ARBA" id="ARBA00023157"/>
    </source>
</evidence>
<evidence type="ECO:0000259" key="6">
    <source>
        <dbReference type="SMART" id="SM00499"/>
    </source>
</evidence>
<dbReference type="InterPro" id="IPR016140">
    <property type="entry name" value="Bifunc_inhib/LTP/seed_store"/>
</dbReference>
<dbReference type="PANTHER" id="PTHR33044">
    <property type="entry name" value="BIFUNCTIONAL INHIBITOR/LIPID-TRANSFER PROTEIN/SEED STORAGE 2S ALBUMIN SUPERFAMILY PROTEIN-RELATED"/>
    <property type="match status" value="1"/>
</dbReference>
<keyword evidence="8" id="KW-1185">Reference proteome</keyword>
<evidence type="ECO:0000313" key="8">
    <source>
        <dbReference type="Proteomes" id="UP000607653"/>
    </source>
</evidence>
<evidence type="ECO:0000313" key="7">
    <source>
        <dbReference type="EMBL" id="DAD47899.1"/>
    </source>
</evidence>
<reference evidence="7 8" key="1">
    <citation type="journal article" date="2020" name="Mol. Biol. Evol.">
        <title>Distinct Expression and Methylation Patterns for Genes with Different Fates following a Single Whole-Genome Duplication in Flowering Plants.</title>
        <authorList>
            <person name="Shi T."/>
            <person name="Rahmani R.S."/>
            <person name="Gugger P.F."/>
            <person name="Wang M."/>
            <person name="Li H."/>
            <person name="Zhang Y."/>
            <person name="Li Z."/>
            <person name="Wang Q."/>
            <person name="Van de Peer Y."/>
            <person name="Marchal K."/>
            <person name="Chen J."/>
        </authorList>
    </citation>
    <scope>NUCLEOTIDE SEQUENCE [LARGE SCALE GENOMIC DNA]</scope>
    <source>
        <tissue evidence="7">Leaf</tissue>
    </source>
</reference>
<protein>
    <recommendedName>
        <fullName evidence="6">Bifunctional inhibitor/plant lipid transfer protein/seed storage helical domain-containing protein</fullName>
    </recommendedName>
</protein>
<dbReference type="InterPro" id="IPR000528">
    <property type="entry name" value="Plant_nsLTP"/>
</dbReference>
<evidence type="ECO:0000256" key="4">
    <source>
        <dbReference type="ARBA" id="ARBA00023180"/>
    </source>
</evidence>
<feature type="chain" id="PRO_5032645430" description="Bifunctional inhibitor/plant lipid transfer protein/seed storage helical domain-containing protein" evidence="5">
    <location>
        <begin position="28"/>
        <end position="167"/>
    </location>
</feature>
<dbReference type="Pfam" id="PF14368">
    <property type="entry name" value="LTP_2"/>
    <property type="match status" value="1"/>
</dbReference>
<dbReference type="SMART" id="SM00499">
    <property type="entry name" value="AAI"/>
    <property type="match status" value="1"/>
</dbReference>
<evidence type="ECO:0000256" key="2">
    <source>
        <dbReference type="ARBA" id="ARBA00022729"/>
    </source>
</evidence>
<comment type="similarity">
    <text evidence="1">Belongs to the plant LTP family.</text>
</comment>
<dbReference type="GO" id="GO:0006869">
    <property type="term" value="P:lipid transport"/>
    <property type="evidence" value="ECO:0007669"/>
    <property type="project" value="InterPro"/>
</dbReference>
<keyword evidence="2 5" id="KW-0732">Signal</keyword>
<sequence>MASKGIEIEIGLVVVLVVAMLSAGVSAQSSCLSVLVSMSPCLNYITGKTSLPSSTCCSQLALLGRSQPRCLCKILNSGGSPSGPNVNQTQALTLPSACNVPTPPFSGCNVATPTDTPVGTTPSIPSISADHPINRWKYIGCKFHQVDTFYGLLLRCIISFYLHQPLN</sequence>
<dbReference type="Proteomes" id="UP000607653">
    <property type="component" value="Unassembled WGS sequence"/>
</dbReference>
<dbReference type="AlphaFoldDB" id="A0A822ZXF9"/>
<evidence type="ECO:0000256" key="5">
    <source>
        <dbReference type="SAM" id="SignalP"/>
    </source>
</evidence>
<dbReference type="Gene3D" id="1.10.110.10">
    <property type="entry name" value="Plant lipid-transfer and hydrophobic proteins"/>
    <property type="match status" value="1"/>
</dbReference>
<dbReference type="PRINTS" id="PR00382">
    <property type="entry name" value="LIPIDTRNSFER"/>
</dbReference>
<comment type="caution">
    <text evidence="7">The sequence shown here is derived from an EMBL/GenBank/DDBJ whole genome shotgun (WGS) entry which is preliminary data.</text>
</comment>
<dbReference type="SUPFAM" id="SSF47699">
    <property type="entry name" value="Bifunctional inhibitor/lipid-transfer protein/seed storage 2S albumin"/>
    <property type="match status" value="1"/>
</dbReference>
<feature type="signal peptide" evidence="5">
    <location>
        <begin position="1"/>
        <end position="27"/>
    </location>
</feature>
<feature type="domain" description="Bifunctional inhibitor/plant lipid transfer protein/seed storage helical" evidence="6">
    <location>
        <begin position="31"/>
        <end position="108"/>
    </location>
</feature>